<evidence type="ECO:0000313" key="2">
    <source>
        <dbReference type="EMBL" id="PZD96660.1"/>
    </source>
</evidence>
<feature type="transmembrane region" description="Helical" evidence="1">
    <location>
        <begin position="6"/>
        <end position="21"/>
    </location>
</feature>
<dbReference type="Proteomes" id="UP000249522">
    <property type="component" value="Unassembled WGS sequence"/>
</dbReference>
<evidence type="ECO:0008006" key="4">
    <source>
        <dbReference type="Google" id="ProtNLM"/>
    </source>
</evidence>
<keyword evidence="1" id="KW-0472">Membrane</keyword>
<reference evidence="2 3" key="1">
    <citation type="submission" date="2018-06" db="EMBL/GenBank/DDBJ databases">
        <title>Paenibacillus imtechensis sp. nov.</title>
        <authorList>
            <person name="Pinnaka A.K."/>
            <person name="Singh H."/>
            <person name="Kaur M."/>
        </authorList>
    </citation>
    <scope>NUCLEOTIDE SEQUENCE [LARGE SCALE GENOMIC DNA]</scope>
    <source>
        <strain evidence="2 3">SMB1</strain>
    </source>
</reference>
<sequence>MIKGTIAAVVMVLIVLGYFFVRKMSRPSGTDSTSRVATVRKKKIDKWRAVPNSPQITEYYVEFEIEGECVDIKVPDLSDYERLNVGETGVLTFQKNLLYKLFVDFKKISDTKK</sequence>
<keyword evidence="1" id="KW-0812">Transmembrane</keyword>
<evidence type="ECO:0000256" key="1">
    <source>
        <dbReference type="SAM" id="Phobius"/>
    </source>
</evidence>
<dbReference type="RefSeq" id="WP_111145671.1">
    <property type="nucleotide sequence ID" value="NZ_QKRB01000036.1"/>
</dbReference>
<evidence type="ECO:0000313" key="3">
    <source>
        <dbReference type="Proteomes" id="UP000249522"/>
    </source>
</evidence>
<organism evidence="2 3">
    <name type="scientific">Paenibacillus sambharensis</name>
    <dbReference type="NCBI Taxonomy" id="1803190"/>
    <lineage>
        <taxon>Bacteria</taxon>
        <taxon>Bacillati</taxon>
        <taxon>Bacillota</taxon>
        <taxon>Bacilli</taxon>
        <taxon>Bacillales</taxon>
        <taxon>Paenibacillaceae</taxon>
        <taxon>Paenibacillus</taxon>
    </lineage>
</organism>
<gene>
    <name evidence="2" type="ORF">DNH61_05500</name>
</gene>
<dbReference type="AlphaFoldDB" id="A0A2W1LF43"/>
<dbReference type="EMBL" id="QKRB01000036">
    <property type="protein sequence ID" value="PZD96660.1"/>
    <property type="molecule type" value="Genomic_DNA"/>
</dbReference>
<proteinExistence type="predicted"/>
<comment type="caution">
    <text evidence="2">The sequence shown here is derived from an EMBL/GenBank/DDBJ whole genome shotgun (WGS) entry which is preliminary data.</text>
</comment>
<keyword evidence="3" id="KW-1185">Reference proteome</keyword>
<dbReference type="OrthoDB" id="9946706at2"/>
<name>A0A2W1LF43_9BACL</name>
<protein>
    <recommendedName>
        <fullName evidence="4">DUF2500 domain-containing protein</fullName>
    </recommendedName>
</protein>
<accession>A0A2W1LF43</accession>
<dbReference type="Gene3D" id="2.40.50.660">
    <property type="match status" value="1"/>
</dbReference>
<keyword evidence="1" id="KW-1133">Transmembrane helix</keyword>